<dbReference type="GO" id="GO:0006508">
    <property type="term" value="P:proteolysis"/>
    <property type="evidence" value="ECO:0007669"/>
    <property type="project" value="UniProtKB-KW"/>
</dbReference>
<keyword evidence="13" id="KW-1185">Reference proteome</keyword>
<feature type="chain" id="PRO_5037792737" description="Fibronectin type-III domain-containing protein" evidence="10">
    <location>
        <begin position="21"/>
        <end position="747"/>
    </location>
</feature>
<dbReference type="InterPro" id="IPR011096">
    <property type="entry name" value="FTP_domain"/>
</dbReference>
<comment type="caution">
    <text evidence="12">The sequence shown here is derived from an EMBL/GenBank/DDBJ whole genome shotgun (WGS) entry which is preliminary data.</text>
</comment>
<dbReference type="EMBL" id="BMKK01000002">
    <property type="protein sequence ID" value="GGD50393.1"/>
    <property type="molecule type" value="Genomic_DNA"/>
</dbReference>
<keyword evidence="3" id="KW-0479">Metal-binding</keyword>
<evidence type="ECO:0000256" key="6">
    <source>
        <dbReference type="ARBA" id="ARBA00022833"/>
    </source>
</evidence>
<comment type="similarity">
    <text evidence="1">Belongs to the peptidase M4 family.</text>
</comment>
<feature type="active site" description="Proton donor" evidence="8">
    <location>
        <position position="464"/>
    </location>
</feature>
<dbReference type="InterPro" id="IPR023612">
    <property type="entry name" value="Peptidase_M4"/>
</dbReference>
<evidence type="ECO:0000256" key="2">
    <source>
        <dbReference type="ARBA" id="ARBA00022670"/>
    </source>
</evidence>
<dbReference type="InterPro" id="IPR001570">
    <property type="entry name" value="Peptidase_M4_C_domain"/>
</dbReference>
<evidence type="ECO:0000256" key="9">
    <source>
        <dbReference type="SAM" id="MobiDB-lite"/>
    </source>
</evidence>
<dbReference type="GO" id="GO:0046872">
    <property type="term" value="F:metal ion binding"/>
    <property type="evidence" value="ECO:0007669"/>
    <property type="project" value="UniProtKB-KW"/>
</dbReference>
<evidence type="ECO:0000256" key="1">
    <source>
        <dbReference type="ARBA" id="ARBA00009388"/>
    </source>
</evidence>
<dbReference type="Gene3D" id="2.60.40.10">
    <property type="entry name" value="Immunoglobulins"/>
    <property type="match status" value="1"/>
</dbReference>
<dbReference type="InterPro" id="IPR050728">
    <property type="entry name" value="Zinc_Metalloprotease_M4"/>
</dbReference>
<feature type="active site" evidence="8">
    <location>
        <position position="369"/>
    </location>
</feature>
<name>A0A917DLP5_9BACT</name>
<dbReference type="AlphaFoldDB" id="A0A917DLP5"/>
<feature type="region of interest" description="Disordered" evidence="9">
    <location>
        <begin position="25"/>
        <end position="52"/>
    </location>
</feature>
<keyword evidence="4 10" id="KW-0732">Signal</keyword>
<dbReference type="SUPFAM" id="SSF49265">
    <property type="entry name" value="Fibronectin type III"/>
    <property type="match status" value="1"/>
</dbReference>
<protein>
    <recommendedName>
        <fullName evidence="11">Fibronectin type-III domain-containing protein</fullName>
    </recommendedName>
</protein>
<dbReference type="SUPFAM" id="SSF55486">
    <property type="entry name" value="Metalloproteases ('zincins'), catalytic domain"/>
    <property type="match status" value="1"/>
</dbReference>
<feature type="compositionally biased region" description="Basic and acidic residues" evidence="9">
    <location>
        <begin position="41"/>
        <end position="52"/>
    </location>
</feature>
<dbReference type="Pfam" id="PF07504">
    <property type="entry name" value="FTP"/>
    <property type="match status" value="1"/>
</dbReference>
<evidence type="ECO:0000256" key="5">
    <source>
        <dbReference type="ARBA" id="ARBA00022801"/>
    </source>
</evidence>
<reference evidence="12" key="1">
    <citation type="journal article" date="2014" name="Int. J. Syst. Evol. Microbiol.">
        <title>Complete genome sequence of Corynebacterium casei LMG S-19264T (=DSM 44701T), isolated from a smear-ripened cheese.</title>
        <authorList>
            <consortium name="US DOE Joint Genome Institute (JGI-PGF)"/>
            <person name="Walter F."/>
            <person name="Albersmeier A."/>
            <person name="Kalinowski J."/>
            <person name="Ruckert C."/>
        </authorList>
    </citation>
    <scope>NUCLEOTIDE SEQUENCE</scope>
    <source>
        <strain evidence="12">CGMCC 1.15958</strain>
    </source>
</reference>
<organism evidence="12 13">
    <name type="scientific">Emticicia aquatilis</name>
    <dbReference type="NCBI Taxonomy" id="1537369"/>
    <lineage>
        <taxon>Bacteria</taxon>
        <taxon>Pseudomonadati</taxon>
        <taxon>Bacteroidota</taxon>
        <taxon>Cytophagia</taxon>
        <taxon>Cytophagales</taxon>
        <taxon>Leadbetterellaceae</taxon>
        <taxon>Emticicia</taxon>
    </lineage>
</organism>
<feature type="domain" description="Fibronectin type-III" evidence="11">
    <location>
        <begin position="566"/>
        <end position="652"/>
    </location>
</feature>
<evidence type="ECO:0000256" key="8">
    <source>
        <dbReference type="PIRSR" id="PIRSR623612-1"/>
    </source>
</evidence>
<dbReference type="InterPro" id="IPR013783">
    <property type="entry name" value="Ig-like_fold"/>
</dbReference>
<dbReference type="CDD" id="cd09597">
    <property type="entry name" value="M4_TLP"/>
    <property type="match status" value="1"/>
</dbReference>
<dbReference type="Pfam" id="PF02868">
    <property type="entry name" value="Peptidase_M4_C"/>
    <property type="match status" value="1"/>
</dbReference>
<sequence length="747" mass="82468">MRKIYPLGILFSGISLFTFAQNDAKKESRDSDNDTPTFVQFRDDSKKDEADSKQAIKNYLKSSINNDFKPEKSEKDGLGFTHTKHQQYFKGIKVEFGTYVTHARNGFIETMSGDYKKVDDDFDTKASLSEATALANALKVVGATEYMWNTEDAAEYYGKVKGKYAPAGELVIIENFQGLTKADKIKPRLAWKFDIYATQPLSRANVYIDAKNGEWIFSDAIIHHAAAPGTFATRYSGTQSSTTDSFNGSYRLRDVSRGLGVETYNLKKKTSYNTATDFTDANNSWTEYANATKDNAALDAHLGAQNTYDYFKNVHGRNSYNNAGAKIKSYVHYSTNYVNAFWDGVRMTYGDGNGTTFDPLTSQDVCSHELGHAVCSSSANLVYQKESGALNEALSDIWGACVEYYKFPTKGTWKVGEDFDIANHQGFRNMQNPNQFSDPDTYGGTYWINPNCTPSSSNDYCGVHTNSGVLNFWFYLLTTGGTGTNDIGNAYNVTGIGILDAAKITYRMETVYMTSSTNYAGARTGAIQAAIDLFGAGSAQVIATTNAFYAVGVGAAYPTPALRLAAPTNLQNIDVTENSFNGTWESVKGANEYEVEVWKDGAWESYLKTSSNFASIENLANGQTLAWRVIAKNTKGETGESISKQVELLSEAAIKDEGILSMSTYPNPSKEAVHLTYKSKSDSDLMIQVSDMIGRTYIRKTSQVKAGENVLQYNIQDLPKGNYVIKAVQYSENSVPKQFSKVLVIEN</sequence>
<dbReference type="PANTHER" id="PTHR33794">
    <property type="entry name" value="BACILLOLYSIN"/>
    <property type="match status" value="1"/>
</dbReference>
<evidence type="ECO:0000256" key="10">
    <source>
        <dbReference type="SAM" id="SignalP"/>
    </source>
</evidence>
<evidence type="ECO:0000313" key="13">
    <source>
        <dbReference type="Proteomes" id="UP000609064"/>
    </source>
</evidence>
<dbReference type="NCBIfam" id="TIGR04183">
    <property type="entry name" value="Por_Secre_tail"/>
    <property type="match status" value="1"/>
</dbReference>
<dbReference type="Gene3D" id="3.10.170.10">
    <property type="match status" value="1"/>
</dbReference>
<dbReference type="Proteomes" id="UP000609064">
    <property type="component" value="Unassembled WGS sequence"/>
</dbReference>
<dbReference type="CDD" id="cd00063">
    <property type="entry name" value="FN3"/>
    <property type="match status" value="1"/>
</dbReference>
<dbReference type="Gene3D" id="1.10.390.10">
    <property type="entry name" value="Neutral Protease Domain 2"/>
    <property type="match status" value="1"/>
</dbReference>
<evidence type="ECO:0000256" key="3">
    <source>
        <dbReference type="ARBA" id="ARBA00022723"/>
    </source>
</evidence>
<dbReference type="Pfam" id="PF01447">
    <property type="entry name" value="Peptidase_M4"/>
    <property type="match status" value="1"/>
</dbReference>
<feature type="signal peptide" evidence="10">
    <location>
        <begin position="1"/>
        <end position="20"/>
    </location>
</feature>
<accession>A0A917DLP5</accession>
<evidence type="ECO:0000256" key="4">
    <source>
        <dbReference type="ARBA" id="ARBA00022729"/>
    </source>
</evidence>
<dbReference type="InterPro" id="IPR036116">
    <property type="entry name" value="FN3_sf"/>
</dbReference>
<keyword evidence="7" id="KW-0482">Metalloprotease</keyword>
<proteinExistence type="inferred from homology"/>
<dbReference type="RefSeq" id="WP_188765253.1">
    <property type="nucleotide sequence ID" value="NZ_BMKK01000002.1"/>
</dbReference>
<dbReference type="InterPro" id="IPR026444">
    <property type="entry name" value="Secre_tail"/>
</dbReference>
<dbReference type="Pfam" id="PF18962">
    <property type="entry name" value="Por_Secre_tail"/>
    <property type="match status" value="1"/>
</dbReference>
<dbReference type="Gene3D" id="3.10.450.490">
    <property type="match status" value="1"/>
</dbReference>
<gene>
    <name evidence="12" type="ORF">GCM10011514_13310</name>
</gene>
<evidence type="ECO:0000259" key="11">
    <source>
        <dbReference type="PROSITE" id="PS50853"/>
    </source>
</evidence>
<dbReference type="InterPro" id="IPR027268">
    <property type="entry name" value="Peptidase_M4/M1_CTD_sf"/>
</dbReference>
<dbReference type="InterPro" id="IPR013856">
    <property type="entry name" value="Peptidase_M4_domain"/>
</dbReference>
<dbReference type="PRINTS" id="PR00730">
    <property type="entry name" value="THERMOLYSIN"/>
</dbReference>
<reference evidence="12" key="2">
    <citation type="submission" date="2020-09" db="EMBL/GenBank/DDBJ databases">
        <authorList>
            <person name="Sun Q."/>
            <person name="Zhou Y."/>
        </authorList>
    </citation>
    <scope>NUCLEOTIDE SEQUENCE</scope>
    <source>
        <strain evidence="12">CGMCC 1.15958</strain>
    </source>
</reference>
<dbReference type="PANTHER" id="PTHR33794:SF1">
    <property type="entry name" value="BACILLOLYSIN"/>
    <property type="match status" value="1"/>
</dbReference>
<dbReference type="InterPro" id="IPR003961">
    <property type="entry name" value="FN3_dom"/>
</dbReference>
<dbReference type="GO" id="GO:0004222">
    <property type="term" value="F:metalloendopeptidase activity"/>
    <property type="evidence" value="ECO:0007669"/>
    <property type="project" value="InterPro"/>
</dbReference>
<evidence type="ECO:0000313" key="12">
    <source>
        <dbReference type="EMBL" id="GGD50393.1"/>
    </source>
</evidence>
<keyword evidence="5" id="KW-0378">Hydrolase</keyword>
<keyword evidence="6" id="KW-0862">Zinc</keyword>
<dbReference type="PROSITE" id="PS50853">
    <property type="entry name" value="FN3"/>
    <property type="match status" value="1"/>
</dbReference>
<evidence type="ECO:0000256" key="7">
    <source>
        <dbReference type="ARBA" id="ARBA00023049"/>
    </source>
</evidence>
<keyword evidence="2" id="KW-0645">Protease</keyword>